<organism evidence="3 4">
    <name type="scientific">Staphylococcus gallinarum</name>
    <dbReference type="NCBI Taxonomy" id="1293"/>
    <lineage>
        <taxon>Bacteria</taxon>
        <taxon>Bacillati</taxon>
        <taxon>Bacillota</taxon>
        <taxon>Bacilli</taxon>
        <taxon>Bacillales</taxon>
        <taxon>Staphylococcaceae</taxon>
        <taxon>Staphylococcus</taxon>
    </lineage>
</organism>
<reference evidence="3 4" key="1">
    <citation type="submission" date="2018-06" db="EMBL/GenBank/DDBJ databases">
        <authorList>
            <consortium name="Pathogen Informatics"/>
            <person name="Doyle S."/>
        </authorList>
    </citation>
    <scope>NUCLEOTIDE SEQUENCE [LARGE SCALE GENOMIC DNA]</scope>
    <source>
        <strain evidence="3 4">NCTC12195</strain>
    </source>
</reference>
<accession>A0A380FCE6</accession>
<evidence type="ECO:0000313" key="3">
    <source>
        <dbReference type="EMBL" id="SUM31848.1"/>
    </source>
</evidence>
<evidence type="ECO:0000256" key="1">
    <source>
        <dbReference type="PROSITE-ProRule" id="PRU00169"/>
    </source>
</evidence>
<dbReference type="Proteomes" id="UP000255277">
    <property type="component" value="Unassembled WGS sequence"/>
</dbReference>
<dbReference type="EMBL" id="UHDK01000001">
    <property type="protein sequence ID" value="SUM31848.1"/>
    <property type="molecule type" value="Genomic_DNA"/>
</dbReference>
<dbReference type="PROSITE" id="PS50110">
    <property type="entry name" value="RESPONSE_REGULATORY"/>
    <property type="match status" value="1"/>
</dbReference>
<proteinExistence type="predicted"/>
<feature type="domain" description="Response regulatory" evidence="2">
    <location>
        <begin position="2"/>
        <end position="40"/>
    </location>
</feature>
<comment type="caution">
    <text evidence="1">Lacks conserved residue(s) required for the propagation of feature annotation.</text>
</comment>
<evidence type="ECO:0000313" key="4">
    <source>
        <dbReference type="Proteomes" id="UP000255277"/>
    </source>
</evidence>
<protein>
    <submittedName>
        <fullName evidence="3">Response regulator</fullName>
    </submittedName>
</protein>
<dbReference type="GO" id="GO:0000160">
    <property type="term" value="P:phosphorelay signal transduction system"/>
    <property type="evidence" value="ECO:0007669"/>
    <property type="project" value="InterPro"/>
</dbReference>
<name>A0A380FCE6_STAGA</name>
<dbReference type="AlphaFoldDB" id="A0A380FCE6"/>
<dbReference type="InterPro" id="IPR001789">
    <property type="entry name" value="Sig_transdc_resp-reg_receiver"/>
</dbReference>
<gene>
    <name evidence="3" type="primary">graR_1</name>
    <name evidence="3" type="ORF">NCTC12195_01285</name>
</gene>
<evidence type="ECO:0000259" key="2">
    <source>
        <dbReference type="PROSITE" id="PS50110"/>
    </source>
</evidence>
<sequence length="40" mass="4743">MEILLVEDDMTLFNELSTELEQWDFIVKGVDDFGDVFEFI</sequence>